<dbReference type="Pfam" id="PF22758">
    <property type="entry name" value="Phage_cement"/>
    <property type="match status" value="1"/>
</dbReference>
<evidence type="ECO:0000313" key="2">
    <source>
        <dbReference type="Proteomes" id="UP000325273"/>
    </source>
</evidence>
<sequence length="170" mass="17162">MFQQTVNVMQGFGVPGEVQLASPKRVESLIINSAGATPNVYGFAATKSNATNIAKMGGAITNGSTVFAGLMVNPKAATLFGTTSGTLAPTLAIPDNQQADFLTMGDVTVAVNTACNIGDLVSYNTTTGALSTYAPGGTVPAGTTTIPNAIVYRYPVAAVGGGITVVRLTN</sequence>
<organism evidence="1 2">
    <name type="scientific">Paraburkholderia panacisoli</name>
    <dbReference type="NCBI Taxonomy" id="2603818"/>
    <lineage>
        <taxon>Bacteria</taxon>
        <taxon>Pseudomonadati</taxon>
        <taxon>Pseudomonadota</taxon>
        <taxon>Betaproteobacteria</taxon>
        <taxon>Burkholderiales</taxon>
        <taxon>Burkholderiaceae</taxon>
        <taxon>Paraburkholderia</taxon>
    </lineage>
</organism>
<keyword evidence="2" id="KW-1185">Reference proteome</keyword>
<comment type="caution">
    <text evidence="1">The sequence shown here is derived from an EMBL/GenBank/DDBJ whole genome shotgun (WGS) entry which is preliminary data.</text>
</comment>
<dbReference type="InterPro" id="IPR054438">
    <property type="entry name" value="Struct_cement_gp24/gp6"/>
</dbReference>
<dbReference type="Proteomes" id="UP000325273">
    <property type="component" value="Unassembled WGS sequence"/>
</dbReference>
<name>A0A5B0HCZ1_9BURK</name>
<dbReference type="EMBL" id="VTUZ01000005">
    <property type="protein sequence ID" value="KAA1013021.1"/>
    <property type="molecule type" value="Genomic_DNA"/>
</dbReference>
<accession>A0A5B0HCZ1</accession>
<dbReference type="AlphaFoldDB" id="A0A5B0HCZ1"/>
<evidence type="ECO:0000313" key="1">
    <source>
        <dbReference type="EMBL" id="KAA1013021.1"/>
    </source>
</evidence>
<protein>
    <submittedName>
        <fullName evidence="1">Uncharacterized protein</fullName>
    </submittedName>
</protein>
<reference evidence="1 2" key="1">
    <citation type="submission" date="2019-08" db="EMBL/GenBank/DDBJ databases">
        <title>Paraburkholderia sp. DCY113.</title>
        <authorList>
            <person name="Kang J."/>
        </authorList>
    </citation>
    <scope>NUCLEOTIDE SEQUENCE [LARGE SCALE GENOMIC DNA]</scope>
    <source>
        <strain evidence="1 2">DCY113</strain>
    </source>
</reference>
<dbReference type="RefSeq" id="WP_149669651.1">
    <property type="nucleotide sequence ID" value="NZ_VTUZ01000005.1"/>
</dbReference>
<proteinExistence type="predicted"/>
<gene>
    <name evidence="1" type="ORF">FVF58_09530</name>
</gene>